<feature type="binding site" evidence="5 7">
    <location>
        <position position="137"/>
    </location>
    <ligand>
        <name>substrate</name>
    </ligand>
</feature>
<name>A0A9E2KBQ0_9FIRM</name>
<dbReference type="GO" id="GO:0030170">
    <property type="term" value="F:pyridoxal phosphate binding"/>
    <property type="evidence" value="ECO:0007669"/>
    <property type="project" value="UniProtKB-UniRule"/>
</dbReference>
<evidence type="ECO:0000259" key="8">
    <source>
        <dbReference type="SMART" id="SM01005"/>
    </source>
</evidence>
<dbReference type="Gene3D" id="3.20.20.10">
    <property type="entry name" value="Alanine racemase"/>
    <property type="match status" value="1"/>
</dbReference>
<evidence type="ECO:0000256" key="3">
    <source>
        <dbReference type="ARBA" id="ARBA00022898"/>
    </source>
</evidence>
<dbReference type="InterPro" id="IPR001608">
    <property type="entry name" value="Ala_racemase_N"/>
</dbReference>
<dbReference type="PANTHER" id="PTHR30511">
    <property type="entry name" value="ALANINE RACEMASE"/>
    <property type="match status" value="1"/>
</dbReference>
<evidence type="ECO:0000256" key="7">
    <source>
        <dbReference type="PIRSR" id="PIRSR600821-52"/>
    </source>
</evidence>
<dbReference type="EMBL" id="JAHLFQ010000039">
    <property type="protein sequence ID" value="MBU3803531.1"/>
    <property type="molecule type" value="Genomic_DNA"/>
</dbReference>
<dbReference type="CDD" id="cd00430">
    <property type="entry name" value="PLPDE_III_AR"/>
    <property type="match status" value="1"/>
</dbReference>
<dbReference type="FunFam" id="3.20.20.10:FF:000002">
    <property type="entry name" value="Alanine racemase"/>
    <property type="match status" value="1"/>
</dbReference>
<dbReference type="AlphaFoldDB" id="A0A9E2KBQ0"/>
<dbReference type="InterPro" id="IPR009006">
    <property type="entry name" value="Ala_racemase/Decarboxylase_C"/>
</dbReference>
<organism evidence="9 10">
    <name type="scientific">Candidatus Cellulosilyticum pullistercoris</name>
    <dbReference type="NCBI Taxonomy" id="2838521"/>
    <lineage>
        <taxon>Bacteria</taxon>
        <taxon>Bacillati</taxon>
        <taxon>Bacillota</taxon>
        <taxon>Clostridia</taxon>
        <taxon>Lachnospirales</taxon>
        <taxon>Cellulosilyticaceae</taxon>
        <taxon>Cellulosilyticum</taxon>
    </lineage>
</organism>
<evidence type="ECO:0000256" key="1">
    <source>
        <dbReference type="ARBA" id="ARBA00000316"/>
    </source>
</evidence>
<feature type="active site" description="Proton acceptor; specific for D-alanine" evidence="5">
    <location>
        <position position="39"/>
    </location>
</feature>
<keyword evidence="3 5" id="KW-0663">Pyridoxal phosphate</keyword>
<dbReference type="SUPFAM" id="SSF50621">
    <property type="entry name" value="Alanine racemase C-terminal domain-like"/>
    <property type="match status" value="1"/>
</dbReference>
<evidence type="ECO:0000256" key="6">
    <source>
        <dbReference type="PIRSR" id="PIRSR600821-50"/>
    </source>
</evidence>
<evidence type="ECO:0000313" key="10">
    <source>
        <dbReference type="Proteomes" id="UP000824229"/>
    </source>
</evidence>
<comment type="function">
    <text evidence="5">Catalyzes the interconversion of L-alanine and D-alanine. May also act on other amino acids.</text>
</comment>
<dbReference type="InterPro" id="IPR000821">
    <property type="entry name" value="Ala_racemase"/>
</dbReference>
<dbReference type="InterPro" id="IPR029066">
    <property type="entry name" value="PLP-binding_barrel"/>
</dbReference>
<proteinExistence type="inferred from homology"/>
<dbReference type="EC" id="5.1.1.1" evidence="5"/>
<sequence length="380" mass="42169">MEALRPRVVAEVNLGAIKHNYEQIRKHIPHEVEMMAIVKADGYGHGAVEVANLLQVEGVNRFAVAIVNEGEVLRKNGITSPILVLGYTPRADIKALIENDLTQTVFSYEMAKVISDEAGKLGKTVNIHLKVDTGMGRIGFLSSPQSIEEIKMIASLPHLNMEGIFTHFSTADEEDTAYTRKQWHIFEGFLNELREVGIELPVIHAANSAAIMCHSYTDLNVVRPGIILYGYYPSNYLRGKVLDLMPAMTLKTQVVHVKELPEGHYVGYGRTHCTHQKTKVATIPVGYADGYSRRLSNIGRVLIRGQYAPIIGNICMDQFMVDVTGIEGISVEDEVVLFGKQGEHEIPVEEIASLLGTINYEIVCMIGKRVPRVYVGIESK</sequence>
<comment type="catalytic activity">
    <reaction evidence="1 5">
        <text>L-alanine = D-alanine</text>
        <dbReference type="Rhea" id="RHEA:20249"/>
        <dbReference type="ChEBI" id="CHEBI:57416"/>
        <dbReference type="ChEBI" id="CHEBI:57972"/>
        <dbReference type="EC" id="5.1.1.1"/>
    </reaction>
</comment>
<dbReference type="InterPro" id="IPR020622">
    <property type="entry name" value="Ala_racemase_pyridoxalP-BS"/>
</dbReference>
<dbReference type="HAMAP" id="MF_01201">
    <property type="entry name" value="Ala_racemase"/>
    <property type="match status" value="1"/>
</dbReference>
<dbReference type="PROSITE" id="PS00395">
    <property type="entry name" value="ALANINE_RACEMASE"/>
    <property type="match status" value="1"/>
</dbReference>
<dbReference type="SUPFAM" id="SSF51419">
    <property type="entry name" value="PLP-binding barrel"/>
    <property type="match status" value="1"/>
</dbReference>
<dbReference type="GO" id="GO:0030632">
    <property type="term" value="P:D-alanine biosynthetic process"/>
    <property type="evidence" value="ECO:0007669"/>
    <property type="project" value="UniProtKB-UniRule"/>
</dbReference>
<dbReference type="NCBIfam" id="TIGR00492">
    <property type="entry name" value="alr"/>
    <property type="match status" value="1"/>
</dbReference>
<evidence type="ECO:0000256" key="4">
    <source>
        <dbReference type="ARBA" id="ARBA00023235"/>
    </source>
</evidence>
<gene>
    <name evidence="9" type="primary">alr</name>
    <name evidence="9" type="ORF">H9872_02070</name>
</gene>
<comment type="similarity">
    <text evidence="5">Belongs to the alanine racemase family.</text>
</comment>
<accession>A0A9E2KBQ0</accession>
<evidence type="ECO:0000256" key="5">
    <source>
        <dbReference type="HAMAP-Rule" id="MF_01201"/>
    </source>
</evidence>
<protein>
    <recommendedName>
        <fullName evidence="5">Alanine racemase</fullName>
        <ecNumber evidence="5">5.1.1.1</ecNumber>
    </recommendedName>
</protein>
<feature type="domain" description="Alanine racemase C-terminal" evidence="8">
    <location>
        <begin position="247"/>
        <end position="375"/>
    </location>
</feature>
<comment type="cofactor">
    <cofactor evidence="2 5 6">
        <name>pyridoxal 5'-phosphate</name>
        <dbReference type="ChEBI" id="CHEBI:597326"/>
    </cofactor>
</comment>
<dbReference type="PANTHER" id="PTHR30511:SF0">
    <property type="entry name" value="ALANINE RACEMASE, CATABOLIC-RELATED"/>
    <property type="match status" value="1"/>
</dbReference>
<dbReference type="Proteomes" id="UP000824229">
    <property type="component" value="Unassembled WGS sequence"/>
</dbReference>
<reference evidence="9" key="1">
    <citation type="journal article" date="2021" name="PeerJ">
        <title>Extensive microbial diversity within the chicken gut microbiome revealed by metagenomics and culture.</title>
        <authorList>
            <person name="Gilroy R."/>
            <person name="Ravi A."/>
            <person name="Getino M."/>
            <person name="Pursley I."/>
            <person name="Horton D.L."/>
            <person name="Alikhan N.F."/>
            <person name="Baker D."/>
            <person name="Gharbi K."/>
            <person name="Hall N."/>
            <person name="Watson M."/>
            <person name="Adriaenssens E.M."/>
            <person name="Foster-Nyarko E."/>
            <person name="Jarju S."/>
            <person name="Secka A."/>
            <person name="Antonio M."/>
            <person name="Oren A."/>
            <person name="Chaudhuri R.R."/>
            <person name="La Ragione R."/>
            <person name="Hildebrand F."/>
            <person name="Pallen M.J."/>
        </authorList>
    </citation>
    <scope>NUCLEOTIDE SEQUENCE</scope>
    <source>
        <strain evidence="9">B5-657</strain>
    </source>
</reference>
<dbReference type="GO" id="GO:0008784">
    <property type="term" value="F:alanine racemase activity"/>
    <property type="evidence" value="ECO:0007669"/>
    <property type="project" value="UniProtKB-UniRule"/>
</dbReference>
<dbReference type="FunFam" id="2.40.37.10:FF:000006">
    <property type="entry name" value="Alanine racemase"/>
    <property type="match status" value="1"/>
</dbReference>
<dbReference type="Pfam" id="PF00842">
    <property type="entry name" value="Ala_racemase_C"/>
    <property type="match status" value="1"/>
</dbReference>
<reference evidence="9" key="2">
    <citation type="submission" date="2021-04" db="EMBL/GenBank/DDBJ databases">
        <authorList>
            <person name="Gilroy R."/>
        </authorList>
    </citation>
    <scope>NUCLEOTIDE SEQUENCE</scope>
    <source>
        <strain evidence="9">B5-657</strain>
    </source>
</reference>
<dbReference type="SMART" id="SM01005">
    <property type="entry name" value="Ala_racemase_C"/>
    <property type="match status" value="1"/>
</dbReference>
<keyword evidence="4 5" id="KW-0413">Isomerase</keyword>
<dbReference type="GO" id="GO:0005829">
    <property type="term" value="C:cytosol"/>
    <property type="evidence" value="ECO:0007669"/>
    <property type="project" value="TreeGrafter"/>
</dbReference>
<evidence type="ECO:0000313" key="9">
    <source>
        <dbReference type="EMBL" id="MBU3803531.1"/>
    </source>
</evidence>
<feature type="binding site" evidence="5 7">
    <location>
        <position position="316"/>
    </location>
    <ligand>
        <name>substrate</name>
    </ligand>
</feature>
<dbReference type="InterPro" id="IPR011079">
    <property type="entry name" value="Ala_racemase_C"/>
</dbReference>
<comment type="pathway">
    <text evidence="5">Amino-acid biosynthesis; D-alanine biosynthesis; D-alanine from L-alanine: step 1/1.</text>
</comment>
<dbReference type="PRINTS" id="PR00992">
    <property type="entry name" value="ALARACEMASE"/>
</dbReference>
<dbReference type="Gene3D" id="2.40.37.10">
    <property type="entry name" value="Lyase, Ornithine Decarboxylase, Chain A, domain 1"/>
    <property type="match status" value="1"/>
</dbReference>
<dbReference type="GO" id="GO:0009252">
    <property type="term" value="P:peptidoglycan biosynthetic process"/>
    <property type="evidence" value="ECO:0007669"/>
    <property type="project" value="TreeGrafter"/>
</dbReference>
<feature type="active site" description="Proton acceptor; specific for L-alanine" evidence="5">
    <location>
        <position position="268"/>
    </location>
</feature>
<feature type="modified residue" description="N6-(pyridoxal phosphate)lysine" evidence="5 6">
    <location>
        <position position="39"/>
    </location>
</feature>
<evidence type="ECO:0000256" key="2">
    <source>
        <dbReference type="ARBA" id="ARBA00001933"/>
    </source>
</evidence>
<comment type="caution">
    <text evidence="9">The sequence shown here is derived from an EMBL/GenBank/DDBJ whole genome shotgun (WGS) entry which is preliminary data.</text>
</comment>
<dbReference type="Pfam" id="PF01168">
    <property type="entry name" value="Ala_racemase_N"/>
    <property type="match status" value="1"/>
</dbReference>